<dbReference type="FunFam" id="3.40.50.720:FF:000084">
    <property type="entry name" value="Short-chain dehydrogenase reductase"/>
    <property type="match status" value="1"/>
</dbReference>
<comment type="similarity">
    <text evidence="1">Belongs to the short-chain dehydrogenases/reductases (SDR) family.</text>
</comment>
<protein>
    <submittedName>
        <fullName evidence="2">SDR family oxidoreductase</fullName>
    </submittedName>
</protein>
<dbReference type="InterPro" id="IPR036291">
    <property type="entry name" value="NAD(P)-bd_dom_sf"/>
</dbReference>
<dbReference type="RefSeq" id="WP_138084457.1">
    <property type="nucleotide sequence ID" value="NZ_VAUV01000001.1"/>
</dbReference>
<name>A0A5R8KKH6_9BACT</name>
<evidence type="ECO:0000313" key="3">
    <source>
        <dbReference type="Proteomes" id="UP000306196"/>
    </source>
</evidence>
<dbReference type="PANTHER" id="PTHR42879">
    <property type="entry name" value="3-OXOACYL-(ACYL-CARRIER-PROTEIN) REDUCTASE"/>
    <property type="match status" value="1"/>
</dbReference>
<dbReference type="SUPFAM" id="SSF51735">
    <property type="entry name" value="NAD(P)-binding Rossmann-fold domains"/>
    <property type="match status" value="1"/>
</dbReference>
<dbReference type="PRINTS" id="PR00081">
    <property type="entry name" value="GDHRDH"/>
</dbReference>
<keyword evidence="3" id="KW-1185">Reference proteome</keyword>
<dbReference type="AlphaFoldDB" id="A0A5R8KKH6"/>
<dbReference type="Pfam" id="PF13561">
    <property type="entry name" value="adh_short_C2"/>
    <property type="match status" value="1"/>
</dbReference>
<dbReference type="EMBL" id="VAUV01000001">
    <property type="protein sequence ID" value="TLD72834.1"/>
    <property type="molecule type" value="Genomic_DNA"/>
</dbReference>
<comment type="caution">
    <text evidence="2">The sequence shown here is derived from an EMBL/GenBank/DDBJ whole genome shotgun (WGS) entry which is preliminary data.</text>
</comment>
<dbReference type="InterPro" id="IPR050259">
    <property type="entry name" value="SDR"/>
</dbReference>
<organism evidence="2 3">
    <name type="scientific">Phragmitibacter flavus</name>
    <dbReference type="NCBI Taxonomy" id="2576071"/>
    <lineage>
        <taxon>Bacteria</taxon>
        <taxon>Pseudomonadati</taxon>
        <taxon>Verrucomicrobiota</taxon>
        <taxon>Verrucomicrobiia</taxon>
        <taxon>Verrucomicrobiales</taxon>
        <taxon>Verrucomicrobiaceae</taxon>
        <taxon>Phragmitibacter</taxon>
    </lineage>
</organism>
<dbReference type="Proteomes" id="UP000306196">
    <property type="component" value="Unassembled WGS sequence"/>
</dbReference>
<reference evidence="2 3" key="1">
    <citation type="submission" date="2019-05" db="EMBL/GenBank/DDBJ databases">
        <title>Verrucobacter flavum gen. nov., sp. nov. a new member of the family Verrucomicrobiaceae.</title>
        <authorList>
            <person name="Szuroczki S."/>
            <person name="Abbaszade G."/>
            <person name="Szabo A."/>
            <person name="Felfoldi T."/>
            <person name="Schumann P."/>
            <person name="Boka K."/>
            <person name="Keki Z."/>
            <person name="Toumi M."/>
            <person name="Toth E."/>
        </authorList>
    </citation>
    <scope>NUCLEOTIDE SEQUENCE [LARGE SCALE GENOMIC DNA]</scope>
    <source>
        <strain evidence="2 3">MG-N-17</strain>
    </source>
</reference>
<dbReference type="OrthoDB" id="9803333at2"/>
<dbReference type="CDD" id="cd05233">
    <property type="entry name" value="SDR_c"/>
    <property type="match status" value="1"/>
</dbReference>
<dbReference type="InterPro" id="IPR002347">
    <property type="entry name" value="SDR_fam"/>
</dbReference>
<accession>A0A5R8KKH6</accession>
<proteinExistence type="inferred from homology"/>
<evidence type="ECO:0000256" key="1">
    <source>
        <dbReference type="ARBA" id="ARBA00006484"/>
    </source>
</evidence>
<gene>
    <name evidence="2" type="ORF">FEM03_01820</name>
</gene>
<sequence>MPLPSPISISGQSAIVTGGSKGIGKGIARVLAGSGAKVLIVARNPDDGRSAVNDIIAEGGIASFHPADLSNAIECEGAVAKALELYGKLDILCSNAGAFPSCNLADMTEPLWDELMAQNVRSTAFMVKAAMVPMSAQKYGRIVLTSSITGPLTGYPGWSHYGATKAAQLGFMRTAALELAPHGITINAVLPGNITTEAIIAMGPAYTEATAKAIPAKTLGDVEDIGYAALFLASPQAKFITAQTLVIDGGQVVPEIEAAIL</sequence>
<evidence type="ECO:0000313" key="2">
    <source>
        <dbReference type="EMBL" id="TLD72834.1"/>
    </source>
</evidence>
<dbReference type="PANTHER" id="PTHR42879:SF2">
    <property type="entry name" value="3-OXOACYL-[ACYL-CARRIER-PROTEIN] REDUCTASE FABG"/>
    <property type="match status" value="1"/>
</dbReference>
<dbReference type="Gene3D" id="3.40.50.720">
    <property type="entry name" value="NAD(P)-binding Rossmann-like Domain"/>
    <property type="match status" value="1"/>
</dbReference>
<dbReference type="PRINTS" id="PR00080">
    <property type="entry name" value="SDRFAMILY"/>
</dbReference>